<proteinExistence type="predicted"/>
<dbReference type="InterPro" id="IPR019734">
    <property type="entry name" value="TPR_rpt"/>
</dbReference>
<dbReference type="EMBL" id="JBHMEP010000002">
    <property type="protein sequence ID" value="MFB9135336.1"/>
    <property type="molecule type" value="Genomic_DNA"/>
</dbReference>
<feature type="repeat" description="TPR" evidence="1">
    <location>
        <begin position="147"/>
        <end position="180"/>
    </location>
</feature>
<gene>
    <name evidence="2" type="ORF">ACFFUV_10215</name>
</gene>
<reference evidence="2 3" key="1">
    <citation type="submission" date="2024-09" db="EMBL/GenBank/DDBJ databases">
        <authorList>
            <person name="Sun Q."/>
            <person name="Mori K."/>
        </authorList>
    </citation>
    <scope>NUCLEOTIDE SEQUENCE [LARGE SCALE GENOMIC DNA]</scope>
    <source>
        <strain evidence="2 3">CECT 8064</strain>
    </source>
</reference>
<keyword evidence="3" id="KW-1185">Reference proteome</keyword>
<organism evidence="2 3">
    <name type="scientific">Vibrio olivae</name>
    <dbReference type="NCBI Taxonomy" id="1243002"/>
    <lineage>
        <taxon>Bacteria</taxon>
        <taxon>Pseudomonadati</taxon>
        <taxon>Pseudomonadota</taxon>
        <taxon>Gammaproteobacteria</taxon>
        <taxon>Vibrionales</taxon>
        <taxon>Vibrionaceae</taxon>
        <taxon>Vibrio</taxon>
    </lineage>
</organism>
<evidence type="ECO:0000256" key="1">
    <source>
        <dbReference type="PROSITE-ProRule" id="PRU00339"/>
    </source>
</evidence>
<evidence type="ECO:0000313" key="3">
    <source>
        <dbReference type="Proteomes" id="UP001589645"/>
    </source>
</evidence>
<keyword evidence="1" id="KW-0802">TPR repeat</keyword>
<dbReference type="PROSITE" id="PS50005">
    <property type="entry name" value="TPR"/>
    <property type="match status" value="1"/>
</dbReference>
<dbReference type="InterPro" id="IPR011990">
    <property type="entry name" value="TPR-like_helical_dom_sf"/>
</dbReference>
<protein>
    <submittedName>
        <fullName evidence="2">Tetratricopeptide repeat protein</fullName>
    </submittedName>
</protein>
<name>A0ABV5HP58_9VIBR</name>
<dbReference type="Proteomes" id="UP001589645">
    <property type="component" value="Unassembled WGS sequence"/>
</dbReference>
<sequence>MTYFQHIICILSCLTLGACSQFSSSEISHGVATSDPYHGECGEIVSSTTGMKITMAKQAFIHGQYYSSLATLEQVEDNLITKLALQASAHRKAGQWEEAKDLYQELLSSCLKGNAAHGLGLIAAYQGKYLLSRDWLEIAIKAEPANANIRNDYGFLLLSLGQEKQARTQLVTALELSPDNQTAAKNLWLVLRRGSEEQAALSLQRRFSWTPQESNKLAVAAARLNPLSTLENQ</sequence>
<evidence type="ECO:0000313" key="2">
    <source>
        <dbReference type="EMBL" id="MFB9135336.1"/>
    </source>
</evidence>
<accession>A0ABV5HP58</accession>
<dbReference type="SUPFAM" id="SSF48452">
    <property type="entry name" value="TPR-like"/>
    <property type="match status" value="1"/>
</dbReference>
<dbReference type="RefSeq" id="WP_390192094.1">
    <property type="nucleotide sequence ID" value="NZ_JBHMEP010000002.1"/>
</dbReference>
<dbReference type="Gene3D" id="1.25.40.10">
    <property type="entry name" value="Tetratricopeptide repeat domain"/>
    <property type="match status" value="1"/>
</dbReference>
<comment type="caution">
    <text evidence="2">The sequence shown here is derived from an EMBL/GenBank/DDBJ whole genome shotgun (WGS) entry which is preliminary data.</text>
</comment>